<proteinExistence type="predicted"/>
<dbReference type="RefSeq" id="WP_201958375.1">
    <property type="nucleotide sequence ID" value="NZ_JAERRJ010000025.1"/>
</dbReference>
<evidence type="ECO:0000256" key="1">
    <source>
        <dbReference type="SAM" id="SignalP"/>
    </source>
</evidence>
<protein>
    <submittedName>
        <fullName evidence="2">Uncharacterized protein</fullName>
    </submittedName>
</protein>
<dbReference type="EMBL" id="JAERRJ010000025">
    <property type="protein sequence ID" value="MBL1080146.1"/>
    <property type="molecule type" value="Genomic_DNA"/>
</dbReference>
<sequence length="140" mass="14671">MKSTKLTGLTVAAMAVVAVPALLAPSAAAEVDRLRVDNVSDTEQCTVGKPCYIRVRLTGANRYEQVAVAVNGTVIGYSVPWAETWDDATTAEVTWVPNAYGRYTITARQGNYMGTIEHTLQNPNPATGSAGGLLPTGSAG</sequence>
<evidence type="ECO:0000313" key="2">
    <source>
        <dbReference type="EMBL" id="MBL1080146.1"/>
    </source>
</evidence>
<reference evidence="2 3" key="1">
    <citation type="submission" date="2021-01" db="EMBL/GenBank/DDBJ databases">
        <title>WGS of actinomycetes isolated from Thailand.</title>
        <authorList>
            <person name="Thawai C."/>
        </authorList>
    </citation>
    <scope>NUCLEOTIDE SEQUENCE [LARGE SCALE GENOMIC DNA]</scope>
    <source>
        <strain evidence="2 3">LPG 2</strain>
    </source>
</reference>
<comment type="caution">
    <text evidence="2">The sequence shown here is derived from an EMBL/GenBank/DDBJ whole genome shotgun (WGS) entry which is preliminary data.</text>
</comment>
<feature type="chain" id="PRO_5045322786" evidence="1">
    <location>
        <begin position="30"/>
        <end position="140"/>
    </location>
</feature>
<name>A0ABS1MHK0_9NOCA</name>
<keyword evidence="1" id="KW-0732">Signal</keyword>
<organism evidence="2 3">
    <name type="scientific">Nocardia acididurans</name>
    <dbReference type="NCBI Taxonomy" id="2802282"/>
    <lineage>
        <taxon>Bacteria</taxon>
        <taxon>Bacillati</taxon>
        <taxon>Actinomycetota</taxon>
        <taxon>Actinomycetes</taxon>
        <taxon>Mycobacteriales</taxon>
        <taxon>Nocardiaceae</taxon>
        <taxon>Nocardia</taxon>
    </lineage>
</organism>
<accession>A0ABS1MHK0</accession>
<keyword evidence="3" id="KW-1185">Reference proteome</keyword>
<evidence type="ECO:0000313" key="3">
    <source>
        <dbReference type="Proteomes" id="UP000602198"/>
    </source>
</evidence>
<gene>
    <name evidence="2" type="ORF">JK358_37705</name>
</gene>
<dbReference type="Proteomes" id="UP000602198">
    <property type="component" value="Unassembled WGS sequence"/>
</dbReference>
<feature type="signal peptide" evidence="1">
    <location>
        <begin position="1"/>
        <end position="29"/>
    </location>
</feature>